<dbReference type="PANTHER" id="PTHR11142">
    <property type="entry name" value="PSEUDOURIDYLATE SYNTHASE"/>
    <property type="match status" value="1"/>
</dbReference>
<evidence type="ECO:0000256" key="6">
    <source>
        <dbReference type="PIRSR" id="PIRSR001430-2"/>
    </source>
</evidence>
<dbReference type="InterPro" id="IPR020103">
    <property type="entry name" value="PsdUridine_synth_cat_dom_sf"/>
</dbReference>
<evidence type="ECO:0000256" key="2">
    <source>
        <dbReference type="ARBA" id="ARBA00022694"/>
    </source>
</evidence>
<keyword evidence="2 4" id="KW-0819">tRNA processing</keyword>
<evidence type="ECO:0000256" key="7">
    <source>
        <dbReference type="RuleBase" id="RU003792"/>
    </source>
</evidence>
<dbReference type="Gene3D" id="3.30.70.660">
    <property type="entry name" value="Pseudouridine synthase I, catalytic domain, C-terminal subdomain"/>
    <property type="match status" value="1"/>
</dbReference>
<evidence type="ECO:0000259" key="8">
    <source>
        <dbReference type="Pfam" id="PF01416"/>
    </source>
</evidence>
<evidence type="ECO:0000256" key="4">
    <source>
        <dbReference type="HAMAP-Rule" id="MF_00171"/>
    </source>
</evidence>
<dbReference type="HAMAP" id="MF_00171">
    <property type="entry name" value="TruA"/>
    <property type="match status" value="1"/>
</dbReference>
<proteinExistence type="inferred from homology"/>
<organism evidence="9">
    <name type="scientific">Archaeoglobus fulgidus</name>
    <dbReference type="NCBI Taxonomy" id="2234"/>
    <lineage>
        <taxon>Archaea</taxon>
        <taxon>Methanobacteriati</taxon>
        <taxon>Methanobacteriota</taxon>
        <taxon>Archaeoglobi</taxon>
        <taxon>Archaeoglobales</taxon>
        <taxon>Archaeoglobaceae</taxon>
        <taxon>Archaeoglobus</taxon>
    </lineage>
</organism>
<dbReference type="InterPro" id="IPR020095">
    <property type="entry name" value="PsdUridine_synth_TruA_C"/>
</dbReference>
<protein>
    <recommendedName>
        <fullName evidence="4">tRNA pseudouridine synthase A</fullName>
        <ecNumber evidence="4">5.4.99.12</ecNumber>
    </recommendedName>
    <alternativeName>
        <fullName evidence="4">tRNA pseudouridine(38-40) synthase</fullName>
    </alternativeName>
    <alternativeName>
        <fullName evidence="4">tRNA pseudouridylate synthase I</fullName>
    </alternativeName>
    <alternativeName>
        <fullName evidence="4">tRNA-uridine isomerase I</fullName>
    </alternativeName>
</protein>
<evidence type="ECO:0000256" key="3">
    <source>
        <dbReference type="ARBA" id="ARBA00023235"/>
    </source>
</evidence>
<dbReference type="PIRSF" id="PIRSF001430">
    <property type="entry name" value="tRNA_psdUrid_synth"/>
    <property type="match status" value="1"/>
</dbReference>
<evidence type="ECO:0000256" key="1">
    <source>
        <dbReference type="ARBA" id="ARBA00009375"/>
    </source>
</evidence>
<dbReference type="PANTHER" id="PTHR11142:SF0">
    <property type="entry name" value="TRNA PSEUDOURIDINE SYNTHASE-LIKE 1"/>
    <property type="match status" value="1"/>
</dbReference>
<dbReference type="EC" id="5.4.99.12" evidence="4"/>
<feature type="binding site" evidence="4 6">
    <location>
        <position position="103"/>
    </location>
    <ligand>
        <name>substrate</name>
    </ligand>
</feature>
<dbReference type="SUPFAM" id="SSF55120">
    <property type="entry name" value="Pseudouridine synthase"/>
    <property type="match status" value="1"/>
</dbReference>
<dbReference type="Pfam" id="PF01416">
    <property type="entry name" value="PseudoU_synth_1"/>
    <property type="match status" value="1"/>
</dbReference>
<dbReference type="GO" id="GO:0160147">
    <property type="term" value="F:tRNA pseudouridine(38-40) synthase activity"/>
    <property type="evidence" value="ECO:0007669"/>
    <property type="project" value="UniProtKB-EC"/>
</dbReference>
<dbReference type="AlphaFoldDB" id="A0A7J2TIU0"/>
<dbReference type="InterPro" id="IPR001406">
    <property type="entry name" value="PsdUridine_synth_TruA"/>
</dbReference>
<comment type="catalytic activity">
    <reaction evidence="4 7">
        <text>uridine(38/39/40) in tRNA = pseudouridine(38/39/40) in tRNA</text>
        <dbReference type="Rhea" id="RHEA:22376"/>
        <dbReference type="Rhea" id="RHEA-COMP:10085"/>
        <dbReference type="Rhea" id="RHEA-COMP:10087"/>
        <dbReference type="ChEBI" id="CHEBI:65314"/>
        <dbReference type="ChEBI" id="CHEBI:65315"/>
        <dbReference type="EC" id="5.4.99.12"/>
    </reaction>
</comment>
<dbReference type="InterPro" id="IPR020097">
    <property type="entry name" value="PsdUridine_synth_TruA_a/b_dom"/>
</dbReference>
<dbReference type="InterPro" id="IPR020094">
    <property type="entry name" value="TruA/RsuA/RluB/E/F_N"/>
</dbReference>
<evidence type="ECO:0000313" key="9">
    <source>
        <dbReference type="EMBL" id="HEH35503.1"/>
    </source>
</evidence>
<dbReference type="NCBIfam" id="TIGR00071">
    <property type="entry name" value="hisT_truA"/>
    <property type="match status" value="1"/>
</dbReference>
<accession>A0A7J2TIU0</accession>
<feature type="active site" description="Nucleophile" evidence="4 5">
    <location>
        <position position="50"/>
    </location>
</feature>
<dbReference type="GO" id="GO:0003723">
    <property type="term" value="F:RNA binding"/>
    <property type="evidence" value="ECO:0007669"/>
    <property type="project" value="InterPro"/>
</dbReference>
<comment type="caution">
    <text evidence="9">The sequence shown here is derived from an EMBL/GenBank/DDBJ whole genome shotgun (WGS) entry which is preliminary data.</text>
</comment>
<keyword evidence="3 4" id="KW-0413">Isomerase</keyword>
<feature type="domain" description="Pseudouridine synthase I TruA alpha/beta" evidence="8">
    <location>
        <begin position="120"/>
        <end position="218"/>
    </location>
</feature>
<dbReference type="EMBL" id="DSLA01000079">
    <property type="protein sequence ID" value="HEH35503.1"/>
    <property type="molecule type" value="Genomic_DNA"/>
</dbReference>
<dbReference type="GO" id="GO:0031119">
    <property type="term" value="P:tRNA pseudouridine synthesis"/>
    <property type="evidence" value="ECO:0007669"/>
    <property type="project" value="UniProtKB-UniRule"/>
</dbReference>
<sequence length="263" mass="30443">MKYAFKIAYFGENFFGSQYQPDLRTVEGEIRRAFQELGINSKPRFAGRTDAGVSALGQVIAFESEKEIRPRILNSVLPSDITAWAYKEVPESFNPRKAKSRVYSYVFLNEDFDIERMERAVELLKGVHDFSNFTKKWKGGKREIFDAKLFSDGEFLIFEIEGNAFTWNMVRCIVTALKLVGSGKPLEWFEKMLDPSSFRERIPPSPPEGLMLKEVKYDFDFEVDEVGLKLLRMRIEKRLKHHGTIYKLLSLKLDALDSGKKQN</sequence>
<comment type="similarity">
    <text evidence="1 4 7">Belongs to the tRNA pseudouridine synthase TruA family.</text>
</comment>
<comment type="function">
    <text evidence="4">Formation of pseudouridine at positions 38, 39 and 40 in the anticodon stem and loop of transfer RNAs.</text>
</comment>
<name>A0A7J2TIU0_ARCFL</name>
<dbReference type="Gene3D" id="3.30.70.580">
    <property type="entry name" value="Pseudouridine synthase I, catalytic domain, N-terminal subdomain"/>
    <property type="match status" value="1"/>
</dbReference>
<evidence type="ECO:0000256" key="5">
    <source>
        <dbReference type="PIRSR" id="PIRSR001430-1"/>
    </source>
</evidence>
<reference evidence="9" key="1">
    <citation type="journal article" date="2020" name="mSystems">
        <title>Genome- and Community-Level Interaction Insights into Carbon Utilization and Element Cycling Functions of Hydrothermarchaeota in Hydrothermal Sediment.</title>
        <authorList>
            <person name="Zhou Z."/>
            <person name="Liu Y."/>
            <person name="Xu W."/>
            <person name="Pan J."/>
            <person name="Luo Z.H."/>
            <person name="Li M."/>
        </authorList>
    </citation>
    <scope>NUCLEOTIDE SEQUENCE [LARGE SCALE GENOMIC DNA]</scope>
    <source>
        <strain evidence="9">SpSt-26</strain>
    </source>
</reference>
<comment type="caution">
    <text evidence="4">Lacks conserved residue(s) required for the propagation of feature annotation.</text>
</comment>
<gene>
    <name evidence="4 9" type="primary">truA</name>
    <name evidence="9" type="ORF">ENP88_05025</name>
</gene>